<feature type="cross-link" description="Tryptophyl-tyrosyl-methioninium (Trp-Tyr) (with Met-297)" evidence="9">
    <location>
        <begin position="138"/>
        <end position="271"/>
    </location>
</feature>
<evidence type="ECO:0000256" key="8">
    <source>
        <dbReference type="ARBA" id="ARBA00051651"/>
    </source>
</evidence>
<evidence type="ECO:0000256" key="5">
    <source>
        <dbReference type="ARBA" id="ARBA00023004"/>
    </source>
</evidence>
<evidence type="ECO:0000256" key="6">
    <source>
        <dbReference type="ARBA" id="ARBA00023324"/>
    </source>
</evidence>
<dbReference type="InterPro" id="IPR019793">
    <property type="entry name" value="Peroxidases_heam-ligand_BS"/>
</dbReference>
<dbReference type="InterPro" id="IPR000763">
    <property type="entry name" value="Catalase_peroxidase"/>
</dbReference>
<comment type="caution">
    <text evidence="12">The sequence shown here is derived from an EMBL/GenBank/DDBJ whole genome shotgun (WGS) entry which is preliminary data.</text>
</comment>
<dbReference type="GO" id="GO:0004096">
    <property type="term" value="F:catalase activity"/>
    <property type="evidence" value="ECO:0007669"/>
    <property type="project" value="UniProtKB-UniRule"/>
</dbReference>
<keyword evidence="2 9" id="KW-0349">Heme</keyword>
<dbReference type="GO" id="GO:0042744">
    <property type="term" value="P:hydrogen peroxide catabolic process"/>
    <property type="evidence" value="ECO:0007669"/>
    <property type="project" value="UniProtKB-KW"/>
</dbReference>
<comment type="similarity">
    <text evidence="9 10">Belongs to the peroxidase family. Peroxidase/catalase subfamily.</text>
</comment>
<keyword evidence="9 10" id="KW-0732">Signal</keyword>
<dbReference type="HAMAP" id="MF_01961">
    <property type="entry name" value="Catal_peroxid"/>
    <property type="match status" value="1"/>
</dbReference>
<comment type="catalytic activity">
    <reaction evidence="8 9 10">
        <text>H2O2 + AH2 = A + 2 H2O</text>
        <dbReference type="Rhea" id="RHEA:30275"/>
        <dbReference type="ChEBI" id="CHEBI:13193"/>
        <dbReference type="ChEBI" id="CHEBI:15377"/>
        <dbReference type="ChEBI" id="CHEBI:16240"/>
        <dbReference type="ChEBI" id="CHEBI:17499"/>
        <dbReference type="EC" id="1.11.1.21"/>
    </reaction>
</comment>
<evidence type="ECO:0000256" key="10">
    <source>
        <dbReference type="RuleBase" id="RU003451"/>
    </source>
</evidence>
<keyword evidence="4 9" id="KW-0560">Oxidoreductase</keyword>
<dbReference type="Gene3D" id="1.10.520.10">
    <property type="match status" value="2"/>
</dbReference>
<evidence type="ECO:0000256" key="4">
    <source>
        <dbReference type="ARBA" id="ARBA00023002"/>
    </source>
</evidence>
<feature type="domain" description="Plant heme peroxidase family profile" evidence="11">
    <location>
        <begin position="172"/>
        <end position="474"/>
    </location>
</feature>
<dbReference type="Gene3D" id="1.10.420.10">
    <property type="entry name" value="Peroxidase, domain 2"/>
    <property type="match status" value="2"/>
</dbReference>
<dbReference type="PANTHER" id="PTHR30555">
    <property type="entry name" value="HYDROPEROXIDASE I, BIFUNCTIONAL CATALASE-PEROXIDASE"/>
    <property type="match status" value="1"/>
</dbReference>
<dbReference type="EC" id="1.11.1.21" evidence="9 10"/>
<dbReference type="PROSITE" id="PS50873">
    <property type="entry name" value="PEROXIDASE_4"/>
    <property type="match status" value="1"/>
</dbReference>
<dbReference type="GO" id="GO:0020037">
    <property type="term" value="F:heme binding"/>
    <property type="evidence" value="ECO:0007669"/>
    <property type="project" value="InterPro"/>
</dbReference>
<comment type="subcellular location">
    <subcellularLocation>
        <location evidence="9">Secreted</location>
    </subcellularLocation>
</comment>
<comment type="subunit">
    <text evidence="9">Homodimer; disulfide-linked.</text>
</comment>
<dbReference type="CDD" id="cd08200">
    <property type="entry name" value="catalase_peroxidase_2"/>
    <property type="match status" value="1"/>
</dbReference>
<keyword evidence="3 9" id="KW-0479">Metal-binding</keyword>
<feature type="chain" id="PRO_5042301002" description="Catalase-peroxidase" evidence="9 10">
    <location>
        <begin position="20"/>
        <end position="782"/>
    </location>
</feature>
<dbReference type="PRINTS" id="PR00458">
    <property type="entry name" value="PEROXIDASE"/>
</dbReference>
<reference evidence="12" key="2">
    <citation type="submission" date="2023-06" db="EMBL/GenBank/DDBJ databases">
        <authorList>
            <consortium name="Lawrence Berkeley National Laboratory"/>
            <person name="Mondo S.J."/>
            <person name="Hensen N."/>
            <person name="Bonometti L."/>
            <person name="Westerberg I."/>
            <person name="Brannstrom I.O."/>
            <person name="Guillou S."/>
            <person name="Cros-Aarteil S."/>
            <person name="Calhoun S."/>
            <person name="Haridas S."/>
            <person name="Kuo A."/>
            <person name="Pangilinan J."/>
            <person name="Riley R."/>
            <person name="Labutti K."/>
            <person name="Andreopoulos B."/>
            <person name="Lipzen A."/>
            <person name="Chen C."/>
            <person name="Yanf M."/>
            <person name="Daum C."/>
            <person name="Ng V."/>
            <person name="Clum A."/>
            <person name="Steindorff A."/>
            <person name="Ohm R."/>
            <person name="Martin F."/>
            <person name="Silar P."/>
            <person name="Natvig D."/>
            <person name="Lalanne C."/>
            <person name="Gautier V."/>
            <person name="Ament-Velasquez S.L."/>
            <person name="Kruys A."/>
            <person name="Hutchinson M.I."/>
            <person name="Powell A.J."/>
            <person name="Barry K."/>
            <person name="Miller A.N."/>
            <person name="Grigoriev I.V."/>
            <person name="Debuchy R."/>
            <person name="Gladieux P."/>
            <person name="Thoren M.H."/>
            <person name="Johannesson H."/>
        </authorList>
    </citation>
    <scope>NUCLEOTIDE SEQUENCE</scope>
    <source>
        <strain evidence="12">CBS 333.67</strain>
    </source>
</reference>
<proteinExistence type="inferred from homology"/>
<evidence type="ECO:0000256" key="1">
    <source>
        <dbReference type="ARBA" id="ARBA00022559"/>
    </source>
</evidence>
<dbReference type="FunFam" id="1.10.420.10:FF:000004">
    <property type="entry name" value="Catalase-peroxidase"/>
    <property type="match status" value="1"/>
</dbReference>
<dbReference type="PRINTS" id="PR00460">
    <property type="entry name" value="BPEROXIDASE"/>
</dbReference>
<evidence type="ECO:0000256" key="2">
    <source>
        <dbReference type="ARBA" id="ARBA00022617"/>
    </source>
</evidence>
<dbReference type="GO" id="GO:0005829">
    <property type="term" value="C:cytosol"/>
    <property type="evidence" value="ECO:0007669"/>
    <property type="project" value="TreeGrafter"/>
</dbReference>
<dbReference type="PROSITE" id="PS00435">
    <property type="entry name" value="PEROXIDASE_1"/>
    <property type="match status" value="1"/>
</dbReference>
<dbReference type="EMBL" id="JAUDZG010000004">
    <property type="protein sequence ID" value="KAK3306161.1"/>
    <property type="molecule type" value="Genomic_DNA"/>
</dbReference>
<dbReference type="PROSITE" id="PS51257">
    <property type="entry name" value="PROKAR_LIPOPROTEIN"/>
    <property type="match status" value="1"/>
</dbReference>
<dbReference type="NCBIfam" id="NF011635">
    <property type="entry name" value="PRK15061.1"/>
    <property type="match status" value="1"/>
</dbReference>
<dbReference type="InterPro" id="IPR010255">
    <property type="entry name" value="Haem_peroxidase_sf"/>
</dbReference>
<feature type="active site" description="Proton acceptor" evidence="9">
    <location>
        <position position="139"/>
    </location>
</feature>
<feature type="site" description="Transition state stabilizer" evidence="9">
    <location>
        <position position="135"/>
    </location>
</feature>
<comment type="function">
    <text evidence="9">Bifunctional enzyme with both catalase and broad-spectrum peroxidase activity. Confers resistance to H(2)O(2) in hyphae. May play an antioxidative role in fungal defense against the host-produced H(2)O(2) (oxidative burst) at the early stage of plant infection.</text>
</comment>
<sequence length="782" mass="84180" precursor="true">MAPSVRSLIFGLVLPLVSAQGCPFANANKRDSLAPREEVGSSLDVLVSSFGKCPTLSDAAGGGTRSHDWWPCQLKLDVLRQFSPQQNPLGADFDYAAAFATLDCKALKADLKALMTQSQPWWPADFGHYGGLFIRSAWHSAGTYRAMDGRGGGGMGQIRFAPLNSWPDNGNLDKARRLLWPIKMKYGRAISWADLIILAGNVALEDMGFPVLGFGAGRPDTWQADESIYWGSETTFVPAGNDIRYNGSTDYVARAAELEKPLASAHMGLIYVNPAGPNGNGDPKQSALDIRTTFGRMGMNDSETVALIAGGHAFGKTHGAAAAAVGPPPEGASLEQQGLGWANPFGSGNAGDTITSGLEVIWSRTPTKWTNDFLKSLFKHNWTAVKSPAGEVQFEALDSALEYPDPFNKTFRRATMLVSDVALREDPIYGPIAKAWSEDFQALTDAFAAAWFKLTHRDMGPITRYLGPEVPKQRFIWQDPLPEANYPTITEADQAKLKERILANKDVSISSLVSVAWGSASTFRGGDKRGGANGARIALEPQVSWEVNNPKQLKTVLAALNKVKNDFNKSQKGGKQVSLADLIVLGGNAAIEKAAAAAGHKIAVPFTAGRVDATQADTDVASFELLNPQADGFRNYRNVSGYARARTEALLVDKAQQLTLTAPEMTALVGGMRALNCNHDGSARGILTARPGTLTNDFFTNLLDINTVWTPESSGELFTGKDRSTGGKKWTATRADLVFGSHAELRAIAEAYAEAGGQQKMVSDFAAAWAKVMDLDRFDVKK</sequence>
<dbReference type="AlphaFoldDB" id="A0AAJ0GU12"/>
<reference evidence="12" key="1">
    <citation type="journal article" date="2023" name="Mol. Phylogenet. Evol.">
        <title>Genome-scale phylogeny and comparative genomics of the fungal order Sordariales.</title>
        <authorList>
            <person name="Hensen N."/>
            <person name="Bonometti L."/>
            <person name="Westerberg I."/>
            <person name="Brannstrom I.O."/>
            <person name="Guillou S."/>
            <person name="Cros-Aarteil S."/>
            <person name="Calhoun S."/>
            <person name="Haridas S."/>
            <person name="Kuo A."/>
            <person name="Mondo S."/>
            <person name="Pangilinan J."/>
            <person name="Riley R."/>
            <person name="LaButti K."/>
            <person name="Andreopoulos B."/>
            <person name="Lipzen A."/>
            <person name="Chen C."/>
            <person name="Yan M."/>
            <person name="Daum C."/>
            <person name="Ng V."/>
            <person name="Clum A."/>
            <person name="Steindorff A."/>
            <person name="Ohm R.A."/>
            <person name="Martin F."/>
            <person name="Silar P."/>
            <person name="Natvig D.O."/>
            <person name="Lalanne C."/>
            <person name="Gautier V."/>
            <person name="Ament-Velasquez S.L."/>
            <person name="Kruys A."/>
            <person name="Hutchinson M.I."/>
            <person name="Powell A.J."/>
            <person name="Barry K."/>
            <person name="Miller A.N."/>
            <person name="Grigoriev I.V."/>
            <person name="Debuchy R."/>
            <person name="Gladieux P."/>
            <person name="Hiltunen Thoren M."/>
            <person name="Johannesson H."/>
        </authorList>
    </citation>
    <scope>NUCLEOTIDE SEQUENCE</scope>
    <source>
        <strain evidence="12">CBS 333.67</strain>
    </source>
</reference>
<feature type="cross-link" description="Tryptophyl-tyrosyl-methioninium (Tyr-Met) (with Trp-138)" evidence="9">
    <location>
        <begin position="271"/>
        <end position="297"/>
    </location>
</feature>
<dbReference type="InterPro" id="IPR002016">
    <property type="entry name" value="Haem_peroxidase"/>
</dbReference>
<keyword evidence="5 9" id="KW-0408">Iron</keyword>
<feature type="binding site" description="axial binding residue" evidence="9">
    <location>
        <position position="312"/>
    </location>
    <ligand>
        <name>heme</name>
        <dbReference type="ChEBI" id="CHEBI:30413"/>
    </ligand>
    <ligandPart>
        <name>Fe</name>
        <dbReference type="ChEBI" id="CHEBI:18248"/>
    </ligandPart>
</feature>
<comment type="catalytic activity">
    <reaction evidence="7 9 10">
        <text>2 H2O2 = O2 + 2 H2O</text>
        <dbReference type="Rhea" id="RHEA:20309"/>
        <dbReference type="ChEBI" id="CHEBI:15377"/>
        <dbReference type="ChEBI" id="CHEBI:15379"/>
        <dbReference type="ChEBI" id="CHEBI:16240"/>
        <dbReference type="EC" id="1.11.1.21"/>
    </reaction>
</comment>
<accession>A0AAJ0GU12</accession>
<dbReference type="FunFam" id="1.10.520.10:FF:000002">
    <property type="entry name" value="Catalase-peroxidase"/>
    <property type="match status" value="1"/>
</dbReference>
<feature type="signal peptide" evidence="9 10">
    <location>
        <begin position="1"/>
        <end position="19"/>
    </location>
</feature>
<gene>
    <name evidence="9" type="primary">katG</name>
    <name evidence="12" type="ORF">B0T15DRAFT_485587</name>
</gene>
<dbReference type="GO" id="GO:0005576">
    <property type="term" value="C:extracellular region"/>
    <property type="evidence" value="ECO:0007669"/>
    <property type="project" value="UniProtKB-SubCell"/>
</dbReference>
<evidence type="ECO:0000256" key="7">
    <source>
        <dbReference type="ARBA" id="ARBA00049145"/>
    </source>
</evidence>
<evidence type="ECO:0000259" key="11">
    <source>
        <dbReference type="PROSITE" id="PS50873"/>
    </source>
</evidence>
<dbReference type="GO" id="GO:0070301">
    <property type="term" value="P:cellular response to hydrogen peroxide"/>
    <property type="evidence" value="ECO:0007669"/>
    <property type="project" value="TreeGrafter"/>
</dbReference>
<dbReference type="Pfam" id="PF00141">
    <property type="entry name" value="peroxidase"/>
    <property type="match status" value="2"/>
</dbReference>
<name>A0AAJ0GU12_9PEZI</name>
<dbReference type="PANTHER" id="PTHR30555:SF0">
    <property type="entry name" value="CATALASE-PEROXIDASE"/>
    <property type="match status" value="1"/>
</dbReference>
<keyword evidence="6 9" id="KW-0376">Hydrogen peroxide</keyword>
<dbReference type="SUPFAM" id="SSF48113">
    <property type="entry name" value="Heme-dependent peroxidases"/>
    <property type="match status" value="2"/>
</dbReference>
<comment type="cofactor">
    <cofactor evidence="9">
        <name>heme b</name>
        <dbReference type="ChEBI" id="CHEBI:60344"/>
    </cofactor>
    <text evidence="9">Binds 1 heme b (iron(II)-protoporphyrin IX) group per monomer.</text>
</comment>
<dbReference type="NCBIfam" id="TIGR00198">
    <property type="entry name" value="cat_per_HPI"/>
    <property type="match status" value="1"/>
</dbReference>
<evidence type="ECO:0000256" key="9">
    <source>
        <dbReference type="HAMAP-Rule" id="MF_03108"/>
    </source>
</evidence>
<dbReference type="GO" id="GO:0046872">
    <property type="term" value="F:metal ion binding"/>
    <property type="evidence" value="ECO:0007669"/>
    <property type="project" value="UniProtKB-KW"/>
</dbReference>
<keyword evidence="9" id="KW-0964">Secreted</keyword>
<organism evidence="12 13">
    <name type="scientific">Chaetomium strumarium</name>
    <dbReference type="NCBI Taxonomy" id="1170767"/>
    <lineage>
        <taxon>Eukaryota</taxon>
        <taxon>Fungi</taxon>
        <taxon>Dikarya</taxon>
        <taxon>Ascomycota</taxon>
        <taxon>Pezizomycotina</taxon>
        <taxon>Sordariomycetes</taxon>
        <taxon>Sordariomycetidae</taxon>
        <taxon>Sordariales</taxon>
        <taxon>Chaetomiaceae</taxon>
        <taxon>Chaetomium</taxon>
    </lineage>
</organism>
<keyword evidence="13" id="KW-1185">Reference proteome</keyword>
<protein>
    <recommendedName>
        <fullName evidence="9 10">Catalase-peroxidase</fullName>
        <shortName evidence="9">CP</shortName>
        <ecNumber evidence="9 10">1.11.1.21</ecNumber>
    </recommendedName>
    <alternativeName>
        <fullName evidence="9">Peroxidase/catalase</fullName>
    </alternativeName>
</protein>
<keyword evidence="9" id="KW-1015">Disulfide bond</keyword>
<evidence type="ECO:0000313" key="13">
    <source>
        <dbReference type="Proteomes" id="UP001273166"/>
    </source>
</evidence>
<evidence type="ECO:0000256" key="3">
    <source>
        <dbReference type="ARBA" id="ARBA00022723"/>
    </source>
</evidence>
<dbReference type="Proteomes" id="UP001273166">
    <property type="component" value="Unassembled WGS sequence"/>
</dbReference>
<comment type="PTM">
    <text evidence="9">Formation of the three residue Trp-Tyr-Met cross-link is important for the catalase, but not the peroxidase activity of the enzyme.</text>
</comment>
<keyword evidence="1 9" id="KW-0575">Peroxidase</keyword>
<evidence type="ECO:0000313" key="12">
    <source>
        <dbReference type="EMBL" id="KAK3306161.1"/>
    </source>
</evidence>